<evidence type="ECO:0000313" key="2">
    <source>
        <dbReference type="Proteomes" id="UP000323671"/>
    </source>
</evidence>
<dbReference type="PANTHER" id="PTHR39441">
    <property type="entry name" value="DUF2252 DOMAIN-CONTAINING PROTEIN"/>
    <property type="match status" value="1"/>
</dbReference>
<accession>A0A5C1E9Y9</accession>
<evidence type="ECO:0000313" key="1">
    <source>
        <dbReference type="EMBL" id="QEL65722.1"/>
    </source>
</evidence>
<gene>
    <name evidence="1" type="ORF">OTERR_22460</name>
</gene>
<sequence>MLDVVTSIRDYNTGRDPERLVLKYRNLRSNPFVFLRGTCHLFYDRLPNERLLRQAPAAWVCGDLHLENFGSYKGDNRLVYFDLNDYDEAALAPCTWDLVRLLASVLVAADSLKVSRSDAQALCQACIAGYAGALGQGKARWIERDTADGLVRDLLDSLRNRPRAAFLDSRSELKGRKRVLRTDGRKALPVSAKQRQKVVDFMAGFAKTQPDPAFYKVLDVARRVAGTGSLGVDRYAILVAGKGSPDGNYILDLKQALPSSLAPHLAIKQPRWKNEAERVVAVQRRMQAVSMAFLQPVVMGKKAYILRGLQPSEDRVALDGGSGRKLRRLAAVLRTMGELAAWDQLRSSGRDGSANADALIDFGQDPRWHPTLLALAEHCADQVRQDWQTYAAAYDAGAYAL</sequence>
<evidence type="ECO:0008006" key="3">
    <source>
        <dbReference type="Google" id="ProtNLM"/>
    </source>
</evidence>
<dbReference type="EMBL" id="CP022579">
    <property type="protein sequence ID" value="QEL65722.1"/>
    <property type="molecule type" value="Genomic_DNA"/>
</dbReference>
<organism evidence="1 2">
    <name type="scientific">Oryzomicrobium terrae</name>
    <dbReference type="NCBI Taxonomy" id="1735038"/>
    <lineage>
        <taxon>Bacteria</taxon>
        <taxon>Pseudomonadati</taxon>
        <taxon>Pseudomonadota</taxon>
        <taxon>Betaproteobacteria</taxon>
        <taxon>Rhodocyclales</taxon>
        <taxon>Rhodocyclaceae</taxon>
        <taxon>Oryzomicrobium</taxon>
    </lineage>
</organism>
<dbReference type="RefSeq" id="WP_054621165.1">
    <property type="nucleotide sequence ID" value="NZ_CP022579.1"/>
</dbReference>
<dbReference type="Pfam" id="PF10009">
    <property type="entry name" value="DUF2252"/>
    <property type="match status" value="1"/>
</dbReference>
<reference evidence="1 2" key="1">
    <citation type="submission" date="2017-07" db="EMBL/GenBank/DDBJ databases">
        <title>Complete genome sequence of Oryzomicrobium terrae TPP412.</title>
        <authorList>
            <person name="Chiu L.-W."/>
            <person name="Lo K.-J."/>
            <person name="Tsai Y.-M."/>
            <person name="Lin S.-S."/>
            <person name="Kuo C.-H."/>
            <person name="Liu C.-T."/>
        </authorList>
    </citation>
    <scope>NUCLEOTIDE SEQUENCE [LARGE SCALE GENOMIC DNA]</scope>
    <source>
        <strain evidence="1 2">TPP412</strain>
    </source>
</reference>
<dbReference type="AlphaFoldDB" id="A0A5C1E9Y9"/>
<dbReference type="Proteomes" id="UP000323671">
    <property type="component" value="Chromosome"/>
</dbReference>
<dbReference type="InterPro" id="IPR018721">
    <property type="entry name" value="DUF2252"/>
</dbReference>
<keyword evidence="2" id="KW-1185">Reference proteome</keyword>
<proteinExistence type="predicted"/>
<dbReference type="PANTHER" id="PTHR39441:SF1">
    <property type="entry name" value="DUF2252 DOMAIN-CONTAINING PROTEIN"/>
    <property type="match status" value="1"/>
</dbReference>
<protein>
    <recommendedName>
        <fullName evidence="3">DUF2252 domain-containing protein</fullName>
    </recommendedName>
</protein>
<dbReference type="KEGG" id="otr:OTERR_22460"/>
<name>A0A5C1E9Y9_9RHOO</name>